<keyword evidence="3" id="KW-1185">Reference proteome</keyword>
<evidence type="ECO:0000313" key="2">
    <source>
        <dbReference type="EMBL" id="CCO07385.1"/>
    </source>
</evidence>
<dbReference type="RefSeq" id="WP_008410231.1">
    <property type="nucleotide sequence ID" value="NZ_CAOS01000003.1"/>
</dbReference>
<evidence type="ECO:0000313" key="3">
    <source>
        <dbReference type="Proteomes" id="UP000009315"/>
    </source>
</evidence>
<gene>
    <name evidence="2" type="ORF">DESHY_110329</name>
</gene>
<comment type="caution">
    <text evidence="2">The sequence shown here is derived from an EMBL/GenBank/DDBJ whole genome shotgun (WGS) entry which is preliminary data.</text>
</comment>
<protein>
    <recommendedName>
        <fullName evidence="4">Tetratricopeptide repeat protein</fullName>
    </recommendedName>
</protein>
<dbReference type="eggNOG" id="COG0457">
    <property type="taxonomic scope" value="Bacteria"/>
</dbReference>
<dbReference type="OrthoDB" id="1807878at2"/>
<accession>K8DXS6</accession>
<dbReference type="EMBL" id="CAOS01000003">
    <property type="protein sequence ID" value="CCO07385.1"/>
    <property type="molecule type" value="Genomic_DNA"/>
</dbReference>
<dbReference type="InterPro" id="IPR011990">
    <property type="entry name" value="TPR-like_helical_dom_sf"/>
</dbReference>
<sequence length="361" mass="41255">MFNMNEWKKPRFFALPQLQVHNTAACQQHTTSSEGSEGNRQVSEQQITKYPAVVKKGPGSHLSALWDAVNEIIKGTAPAGEKKEAQDAGCPQESWEPEENPWQPADQAGSDFLSDDHVADLTGDWLQEEEPADWEKRDEQDETKNWAPSEEPDEVQDWEQNNVDINEQVWEATGKQNEKSLPDQDQFLAGFHLYDLALGGDPGALPSALALWEAIYREHPQNNLARAYYGACLILEASTGDSQDEFLRRSVHGLQLVNSALQEEPGNLRLRYLRAYLYYYKVPEDVALSIEQAIEDFVFLQQTYEQDNQAFDTELYHQVMFDLGFAYQQAGKLDQAKKIWAKLYGQWPNPRYREALKKLLI</sequence>
<name>K8DXS6_9FIRM</name>
<evidence type="ECO:0000256" key="1">
    <source>
        <dbReference type="SAM" id="MobiDB-lite"/>
    </source>
</evidence>
<dbReference type="STRING" id="1121428.DESHY_110329"/>
<evidence type="ECO:0008006" key="4">
    <source>
        <dbReference type="Google" id="ProtNLM"/>
    </source>
</evidence>
<feature type="region of interest" description="Disordered" evidence="1">
    <location>
        <begin position="127"/>
        <end position="160"/>
    </location>
</feature>
<feature type="compositionally biased region" description="Basic and acidic residues" evidence="1">
    <location>
        <begin position="133"/>
        <end position="144"/>
    </location>
</feature>
<dbReference type="AlphaFoldDB" id="K8DXS6"/>
<reference evidence="2 3" key="1">
    <citation type="journal article" date="2013" name="Genome Announc.">
        <title>Genome Sequence of the Sulfate-Reducing Bacterium Desulfotomaculum hydrothermale Lam5(T).</title>
        <authorList>
            <person name="Amin O."/>
            <person name="Fardeau M.L."/>
            <person name="Valette O."/>
            <person name="Hirschler-Rea A."/>
            <person name="Barbe V."/>
            <person name="Medigue C."/>
            <person name="Vacherie B."/>
            <person name="Ollivier B."/>
            <person name="Bertin P.N."/>
            <person name="Dolla A."/>
        </authorList>
    </citation>
    <scope>NUCLEOTIDE SEQUENCE [LARGE SCALE GENOMIC DNA]</scope>
    <source>
        <strain evidence="3">Lam5 / DSM 18033</strain>
    </source>
</reference>
<feature type="region of interest" description="Disordered" evidence="1">
    <location>
        <begin position="78"/>
        <end position="115"/>
    </location>
</feature>
<proteinExistence type="predicted"/>
<dbReference type="Gene3D" id="1.25.40.10">
    <property type="entry name" value="Tetratricopeptide repeat domain"/>
    <property type="match status" value="1"/>
</dbReference>
<organism evidence="2 3">
    <name type="scientific">Desulforamulus hydrothermalis Lam5 = DSM 18033</name>
    <dbReference type="NCBI Taxonomy" id="1121428"/>
    <lineage>
        <taxon>Bacteria</taxon>
        <taxon>Bacillati</taxon>
        <taxon>Bacillota</taxon>
        <taxon>Clostridia</taxon>
        <taxon>Eubacteriales</taxon>
        <taxon>Peptococcaceae</taxon>
        <taxon>Desulforamulus</taxon>
    </lineage>
</organism>
<dbReference type="Proteomes" id="UP000009315">
    <property type="component" value="Unassembled WGS sequence"/>
</dbReference>